<evidence type="ECO:0000256" key="1">
    <source>
        <dbReference type="SAM" id="SignalP"/>
    </source>
</evidence>
<dbReference type="SUPFAM" id="SSF56300">
    <property type="entry name" value="Metallo-dependent phosphatases"/>
    <property type="match status" value="1"/>
</dbReference>
<dbReference type="EMBL" id="JBHSMQ010000013">
    <property type="protein sequence ID" value="MFC5457804.1"/>
    <property type="molecule type" value="Genomic_DNA"/>
</dbReference>
<dbReference type="InterPro" id="IPR029052">
    <property type="entry name" value="Metallo-depent_PP-like"/>
</dbReference>
<dbReference type="InterPro" id="IPR051918">
    <property type="entry name" value="STPP_CPPED1"/>
</dbReference>
<dbReference type="Gene3D" id="3.60.21.40">
    <property type="entry name" value="GpdQ, catalytic alpha/beta sandwich domain"/>
    <property type="match status" value="1"/>
</dbReference>
<keyword evidence="1" id="KW-0732">Signal</keyword>
<dbReference type="PANTHER" id="PTHR43143">
    <property type="entry name" value="METALLOPHOSPHOESTERASE, CALCINEURIN SUPERFAMILY"/>
    <property type="match status" value="1"/>
</dbReference>
<comment type="caution">
    <text evidence="3">The sequence shown here is derived from an EMBL/GenBank/DDBJ whole genome shotgun (WGS) entry which is preliminary data.</text>
</comment>
<sequence length="352" mass="39078">MRILLCLFFCIPAFAASKKLTGTQPLPPMPAAAFTVVIIPDTQAYTGKGCKATPDSTDPVTNSNLEAQVKWIAAHRDDQNIVFVSHVGDIVDKNNASEWAVARQHIDTLRGVVPFSLTVGNHDMTAKGDAHLFQEHFPAASFKDYPWYLGSYTHARKDQNVSANNVNSAQLFSAGGMDFIHLSLECNAPDDVLAWAGDLLGKNAARRALITTHMDLGILDKPKTEEGFIHDPKGRMRWVKIHGARGNTGEQMWDKLFRKHPNLRLIFCGDQSRVTALKLTTPADDGHPVTSMLTDYLSQPALRLLRFVPAENRIHALTYDVVNNVLVSDTPYVHELDQHQFTLDYPMQPAAK</sequence>
<keyword evidence="4" id="KW-1185">Reference proteome</keyword>
<evidence type="ECO:0000259" key="2">
    <source>
        <dbReference type="Pfam" id="PF00149"/>
    </source>
</evidence>
<dbReference type="Proteomes" id="UP001596052">
    <property type="component" value="Unassembled WGS sequence"/>
</dbReference>
<gene>
    <name evidence="3" type="ORF">ACFQDI_23245</name>
</gene>
<accession>A0ABW0KWQ3</accession>
<dbReference type="RefSeq" id="WP_377171509.1">
    <property type="nucleotide sequence ID" value="NZ_JBHSMQ010000013.1"/>
</dbReference>
<dbReference type="InterPro" id="IPR042283">
    <property type="entry name" value="GpdQ_catalytic"/>
</dbReference>
<organism evidence="3 4">
    <name type="scientific">Prosthecobacter fluviatilis</name>
    <dbReference type="NCBI Taxonomy" id="445931"/>
    <lineage>
        <taxon>Bacteria</taxon>
        <taxon>Pseudomonadati</taxon>
        <taxon>Verrucomicrobiota</taxon>
        <taxon>Verrucomicrobiia</taxon>
        <taxon>Verrucomicrobiales</taxon>
        <taxon>Verrucomicrobiaceae</taxon>
        <taxon>Prosthecobacter</taxon>
    </lineage>
</organism>
<name>A0ABW0KWQ3_9BACT</name>
<reference evidence="4" key="1">
    <citation type="journal article" date="2019" name="Int. J. Syst. Evol. Microbiol.">
        <title>The Global Catalogue of Microorganisms (GCM) 10K type strain sequencing project: providing services to taxonomists for standard genome sequencing and annotation.</title>
        <authorList>
            <consortium name="The Broad Institute Genomics Platform"/>
            <consortium name="The Broad Institute Genome Sequencing Center for Infectious Disease"/>
            <person name="Wu L."/>
            <person name="Ma J."/>
        </authorList>
    </citation>
    <scope>NUCLEOTIDE SEQUENCE [LARGE SCALE GENOMIC DNA]</scope>
    <source>
        <strain evidence="4">CGMCC 4.1469</strain>
    </source>
</reference>
<feature type="chain" id="PRO_5046124711" evidence="1">
    <location>
        <begin position="16"/>
        <end position="352"/>
    </location>
</feature>
<dbReference type="PANTHER" id="PTHR43143:SF5">
    <property type="entry name" value="SECRETED PROTEIN"/>
    <property type="match status" value="1"/>
</dbReference>
<feature type="signal peptide" evidence="1">
    <location>
        <begin position="1"/>
        <end position="15"/>
    </location>
</feature>
<evidence type="ECO:0000313" key="3">
    <source>
        <dbReference type="EMBL" id="MFC5457804.1"/>
    </source>
</evidence>
<protein>
    <submittedName>
        <fullName evidence="3">Metallophosphoesterase</fullName>
    </submittedName>
</protein>
<evidence type="ECO:0000313" key="4">
    <source>
        <dbReference type="Proteomes" id="UP001596052"/>
    </source>
</evidence>
<feature type="domain" description="Calcineurin-like phosphoesterase" evidence="2">
    <location>
        <begin position="35"/>
        <end position="271"/>
    </location>
</feature>
<proteinExistence type="predicted"/>
<dbReference type="Pfam" id="PF00149">
    <property type="entry name" value="Metallophos"/>
    <property type="match status" value="1"/>
</dbReference>
<dbReference type="InterPro" id="IPR004843">
    <property type="entry name" value="Calcineurin-like_PHP"/>
</dbReference>